<evidence type="ECO:0000313" key="2">
    <source>
        <dbReference type="EMBL" id="MCV9388637.1"/>
    </source>
</evidence>
<dbReference type="InterPro" id="IPR011486">
    <property type="entry name" value="BBP2"/>
</dbReference>
<evidence type="ECO:0000313" key="3">
    <source>
        <dbReference type="Proteomes" id="UP001300692"/>
    </source>
</evidence>
<dbReference type="Proteomes" id="UP001300692">
    <property type="component" value="Unassembled WGS sequence"/>
</dbReference>
<proteinExistence type="predicted"/>
<reference evidence="2 3" key="1">
    <citation type="submission" date="2022-10" db="EMBL/GenBank/DDBJ databases">
        <title>Comparative genomics and taxonomic characterization of three novel marine species of genus Reichenbachiella exhibiting antioxidant and polysaccharide degradation activities.</title>
        <authorList>
            <person name="Muhammad N."/>
            <person name="Lee Y.-J."/>
            <person name="Ko J."/>
            <person name="Kim S.-G."/>
        </authorList>
    </citation>
    <scope>NUCLEOTIDE SEQUENCE [LARGE SCALE GENOMIC DNA]</scope>
    <source>
        <strain evidence="2 3">ABR2-5</strain>
    </source>
</reference>
<dbReference type="EMBL" id="JAOYOD010000001">
    <property type="protein sequence ID" value="MCV9388637.1"/>
    <property type="molecule type" value="Genomic_DNA"/>
</dbReference>
<evidence type="ECO:0000256" key="1">
    <source>
        <dbReference type="SAM" id="SignalP"/>
    </source>
</evidence>
<feature type="signal peptide" evidence="1">
    <location>
        <begin position="1"/>
        <end position="22"/>
    </location>
</feature>
<keyword evidence="1" id="KW-0732">Signal</keyword>
<organism evidence="2 3">
    <name type="scientific">Reichenbachiella ulvae</name>
    <dbReference type="NCBI Taxonomy" id="2980104"/>
    <lineage>
        <taxon>Bacteria</taxon>
        <taxon>Pseudomonadati</taxon>
        <taxon>Bacteroidota</taxon>
        <taxon>Cytophagia</taxon>
        <taxon>Cytophagales</taxon>
        <taxon>Reichenbachiellaceae</taxon>
        <taxon>Reichenbachiella</taxon>
    </lineage>
</organism>
<accession>A0ABT3CYB2</accession>
<dbReference type="Pfam" id="PF07642">
    <property type="entry name" value="BBP2"/>
    <property type="match status" value="1"/>
</dbReference>
<name>A0ABT3CYB2_9BACT</name>
<comment type="caution">
    <text evidence="2">The sequence shown here is derived from an EMBL/GenBank/DDBJ whole genome shotgun (WGS) entry which is preliminary data.</text>
</comment>
<feature type="chain" id="PRO_5047294056" evidence="1">
    <location>
        <begin position="23"/>
        <end position="364"/>
    </location>
</feature>
<protein>
    <submittedName>
        <fullName evidence="2">Porin</fullName>
    </submittedName>
</protein>
<sequence>MNPKFSSLLLIVSLLVSHMAISQDTPNDDLHITGFIDTYYSYDFSQPNTSIRQPFLFNHNRHNEFNINLALIRLDYEKQRYHARIALQAGTYAQDNYAAEENMLQRLNEAYVGLSLNRANTLWLDAGVFSSHLGFASALSIENFTLTRPLVAESSPYFLSGAKLSYSPNDRWFLMAVATNGWQRIQRVPGNSLISMGTQVQFLPNENVLLNWSTFIGTEDPDETRRMRYFNNLYATFSLSEKLDLITGFDFGWQQTAKNSDTYDMWYGPVVVAHMQWNQRWATGLRVEYFDDENEIVTSSSGPAGFKTTGVSLNMDYQPDNRIMCRIEGRYFHSPDDLFDDISSLSNQNFFMTASIAILFDKSW</sequence>
<dbReference type="SUPFAM" id="SSF56935">
    <property type="entry name" value="Porins"/>
    <property type="match status" value="1"/>
</dbReference>
<gene>
    <name evidence="2" type="ORF">N7U62_18265</name>
</gene>
<dbReference type="RefSeq" id="WP_264139521.1">
    <property type="nucleotide sequence ID" value="NZ_JAOYOD010000001.1"/>
</dbReference>
<keyword evidence="3" id="KW-1185">Reference proteome</keyword>